<comment type="caution">
    <text evidence="1">The sequence shown here is derived from an EMBL/GenBank/DDBJ whole genome shotgun (WGS) entry which is preliminary data.</text>
</comment>
<proteinExistence type="predicted"/>
<dbReference type="EMBL" id="LAZR01002370">
    <property type="protein sequence ID" value="KKN30928.1"/>
    <property type="molecule type" value="Genomic_DNA"/>
</dbReference>
<name>A0A0F9SNY4_9ZZZZ</name>
<accession>A0A0F9SNY4</accession>
<dbReference type="AlphaFoldDB" id="A0A0F9SNY4"/>
<sequence length="239" mass="26623">MRPQQRRSWLLFYWGDIMTEVAKSQDIRSLVMAGIGQPKKLTLDLALAFTERKFTISGTQFGVWYSPLATDEIQVRFNESRAEQILFRRTMILAVPFTEVYITVPAGMTGNMTLLYGHGSMDLFRIFPSVPEPFTAMETVLTAIRDEAQGDVLPEGYGAQAVGVAAVEVIPANPDRKGCDIQARWDNAGIIYVGYDNTVGPANWQSCHAAEGGYTWDDYRGPIWAEASIAAQEVGWGEW</sequence>
<protein>
    <submittedName>
        <fullName evidence="1">Uncharacterized protein</fullName>
    </submittedName>
</protein>
<evidence type="ECO:0000313" key="1">
    <source>
        <dbReference type="EMBL" id="KKN30928.1"/>
    </source>
</evidence>
<reference evidence="1" key="1">
    <citation type="journal article" date="2015" name="Nature">
        <title>Complex archaea that bridge the gap between prokaryotes and eukaryotes.</title>
        <authorList>
            <person name="Spang A."/>
            <person name="Saw J.H."/>
            <person name="Jorgensen S.L."/>
            <person name="Zaremba-Niedzwiedzka K."/>
            <person name="Martijn J."/>
            <person name="Lind A.E."/>
            <person name="van Eijk R."/>
            <person name="Schleper C."/>
            <person name="Guy L."/>
            <person name="Ettema T.J."/>
        </authorList>
    </citation>
    <scope>NUCLEOTIDE SEQUENCE</scope>
</reference>
<organism evidence="1">
    <name type="scientific">marine sediment metagenome</name>
    <dbReference type="NCBI Taxonomy" id="412755"/>
    <lineage>
        <taxon>unclassified sequences</taxon>
        <taxon>metagenomes</taxon>
        <taxon>ecological metagenomes</taxon>
    </lineage>
</organism>
<gene>
    <name evidence="1" type="ORF">LCGC14_0829190</name>
</gene>